<dbReference type="EMBL" id="ARXU01000014">
    <property type="protein sequence ID" value="KGD60125.1"/>
    <property type="molecule type" value="Genomic_DNA"/>
</dbReference>
<organism evidence="3 4">
    <name type="scientific">Alcanivorax jadensis T9</name>
    <dbReference type="NCBI Taxonomy" id="1177181"/>
    <lineage>
        <taxon>Bacteria</taxon>
        <taxon>Pseudomonadati</taxon>
        <taxon>Pseudomonadota</taxon>
        <taxon>Gammaproteobacteria</taxon>
        <taxon>Oceanospirillales</taxon>
        <taxon>Alcanivoracaceae</taxon>
        <taxon>Alcanivorax</taxon>
    </lineage>
</organism>
<feature type="domain" description="DUF3298" evidence="1">
    <location>
        <begin position="176"/>
        <end position="251"/>
    </location>
</feature>
<evidence type="ECO:0000313" key="3">
    <source>
        <dbReference type="EMBL" id="KGD60125.1"/>
    </source>
</evidence>
<name>A0ABR4W9N8_9GAMM</name>
<dbReference type="Gene3D" id="3.90.640.20">
    <property type="entry name" value="Heat-shock cognate protein, ATPase"/>
    <property type="match status" value="1"/>
</dbReference>
<dbReference type="InterPro" id="IPR025303">
    <property type="entry name" value="PdaC"/>
</dbReference>
<dbReference type="PROSITE" id="PS51257">
    <property type="entry name" value="PROKAR_LIPOPROTEIN"/>
    <property type="match status" value="1"/>
</dbReference>
<keyword evidence="4" id="KW-1185">Reference proteome</keyword>
<reference evidence="3 4" key="1">
    <citation type="submission" date="2012-09" db="EMBL/GenBank/DDBJ databases">
        <title>Genome Sequence of alkane-degrading Bacterium Alcanivorax jadensis T9.</title>
        <authorList>
            <person name="Lai Q."/>
            <person name="Shao Z."/>
        </authorList>
    </citation>
    <scope>NUCLEOTIDE SEQUENCE [LARGE SCALE GENOMIC DNA]</scope>
    <source>
        <strain evidence="3 4">T9</strain>
    </source>
</reference>
<evidence type="ECO:0000259" key="2">
    <source>
        <dbReference type="Pfam" id="PF13739"/>
    </source>
</evidence>
<sequence>MRMTFVFLLAAALLAGCDNKNQDTDPSAAKQGTADAQGHTGELVRILHTLEKTDEQCQGDGCPKVNLAWITFENQPTLNEAITTQLAGMLVQNQGSTPHDGTIESLVDAFLADASDMAMASKQGWELNATIKRQTRRGDLLTLRMDSYEYTGGAHGQPGVQYFHWDLARQQKLTLADLLEPGKKQAFWELARHQHQQWLDKEELDQAFRDSWPFDPTDNVYFGKSGLVLHYNVYHIAPYAMGQPELTIPYEKLDGIVRGKYLNP</sequence>
<gene>
    <name evidence="3" type="ORF">T9A_02883</name>
</gene>
<dbReference type="Proteomes" id="UP000029443">
    <property type="component" value="Unassembled WGS sequence"/>
</dbReference>
<evidence type="ECO:0008006" key="5">
    <source>
        <dbReference type="Google" id="ProtNLM"/>
    </source>
</evidence>
<dbReference type="InterPro" id="IPR037126">
    <property type="entry name" value="PdaC/RsiV-like_sf"/>
</dbReference>
<feature type="domain" description="Deacetylase PdaC" evidence="2">
    <location>
        <begin position="79"/>
        <end position="156"/>
    </location>
</feature>
<dbReference type="Pfam" id="PF11738">
    <property type="entry name" value="DUF3298"/>
    <property type="match status" value="1"/>
</dbReference>
<accession>A0ABR4W9N8</accession>
<dbReference type="Pfam" id="PF13739">
    <property type="entry name" value="PdaC"/>
    <property type="match status" value="1"/>
</dbReference>
<dbReference type="InterPro" id="IPR021729">
    <property type="entry name" value="DUF3298"/>
</dbReference>
<evidence type="ECO:0000259" key="1">
    <source>
        <dbReference type="Pfam" id="PF11738"/>
    </source>
</evidence>
<comment type="caution">
    <text evidence="3">The sequence shown here is derived from an EMBL/GenBank/DDBJ whole genome shotgun (WGS) entry which is preliminary data.</text>
</comment>
<proteinExistence type="predicted"/>
<protein>
    <recommendedName>
        <fullName evidence="5">DUF3298 domain-containing protein</fullName>
    </recommendedName>
</protein>
<evidence type="ECO:0000313" key="4">
    <source>
        <dbReference type="Proteomes" id="UP000029443"/>
    </source>
</evidence>
<dbReference type="RefSeq" id="WP_035249835.1">
    <property type="nucleotide sequence ID" value="NZ_ARXU01000014.1"/>
</dbReference>
<dbReference type="Gene3D" id="3.30.565.40">
    <property type="entry name" value="Fervidobacterium nodosum Rt17-B1 like"/>
    <property type="match status" value="1"/>
</dbReference>